<protein>
    <recommendedName>
        <fullName evidence="2">Glycosyltransferase 2-like</fullName>
    </recommendedName>
</protein>
<dbReference type="EMBL" id="LR796158">
    <property type="protein sequence ID" value="CAB4122015.1"/>
    <property type="molecule type" value="Genomic_DNA"/>
</dbReference>
<organism evidence="1">
    <name type="scientific">uncultured Caudovirales phage</name>
    <dbReference type="NCBI Taxonomy" id="2100421"/>
    <lineage>
        <taxon>Viruses</taxon>
        <taxon>Duplodnaviria</taxon>
        <taxon>Heunggongvirae</taxon>
        <taxon>Uroviricota</taxon>
        <taxon>Caudoviricetes</taxon>
        <taxon>Peduoviridae</taxon>
        <taxon>Maltschvirus</taxon>
        <taxon>Maltschvirus maltsch</taxon>
    </lineage>
</organism>
<accession>A0A6J5KKL6</accession>
<reference evidence="1" key="1">
    <citation type="submission" date="2020-04" db="EMBL/GenBank/DDBJ databases">
        <authorList>
            <person name="Chiriac C."/>
            <person name="Salcher M."/>
            <person name="Ghai R."/>
            <person name="Kavagutti S V."/>
        </authorList>
    </citation>
    <scope>NUCLEOTIDE SEQUENCE</scope>
</reference>
<sequence>MNAIIFLNFQSDEYDTLKYNVKNAGYKIDFITSVNEVGIANAINTGLRRFNLKIIDYVTVMANDIIEPENWLAIRNEFMKDKTIGISSIQVRGFDNDTTDLVGNFTISSETIRKVGAFNEELDPYGAIDLDYCTRVRAAGLHTKFITNGMAQHIEQNGSDKYGYNKLDLVKKTWELHAKNVSDYQSGAKSYYIPL</sequence>
<dbReference type="Gene3D" id="3.90.550.10">
    <property type="entry name" value="Spore Coat Polysaccharide Biosynthesis Protein SpsA, Chain A"/>
    <property type="match status" value="1"/>
</dbReference>
<proteinExistence type="predicted"/>
<dbReference type="InterPro" id="IPR029044">
    <property type="entry name" value="Nucleotide-diphossugar_trans"/>
</dbReference>
<name>A0A6J5KKL6_9CAUD</name>
<evidence type="ECO:0000313" key="1">
    <source>
        <dbReference type="EMBL" id="CAB4122015.1"/>
    </source>
</evidence>
<dbReference type="SUPFAM" id="SSF53448">
    <property type="entry name" value="Nucleotide-diphospho-sugar transferases"/>
    <property type="match status" value="1"/>
</dbReference>
<evidence type="ECO:0008006" key="2">
    <source>
        <dbReference type="Google" id="ProtNLM"/>
    </source>
</evidence>
<gene>
    <name evidence="1" type="ORF">UFOVP19_39</name>
</gene>